<dbReference type="OrthoDB" id="268113at2759"/>
<dbReference type="AlphaFoldDB" id="A0A836HVY2"/>
<evidence type="ECO:0000313" key="3">
    <source>
        <dbReference type="Proteomes" id="UP000674179"/>
    </source>
</evidence>
<sequence length="131" mass="14085">MQRSPLRAQNVTQGQQMPVSVNSFVVERGRLQGEASGTAATTQGCVSLPMVALVQRQVAATGTALGAQGFTLDSLNRDGFLLVRLPHETPSGAACRAEQEVKMRFSSRTAQTEQRTASQRAETAAEKRQPQ</sequence>
<evidence type="ECO:0000256" key="1">
    <source>
        <dbReference type="SAM" id="MobiDB-lite"/>
    </source>
</evidence>
<dbReference type="KEGG" id="lenr:94174038"/>
<dbReference type="Proteomes" id="UP000674179">
    <property type="component" value="Chromosome 11"/>
</dbReference>
<reference evidence="2 3" key="1">
    <citation type="submission" date="2021-02" db="EMBL/GenBank/DDBJ databases">
        <title>Leishmania (Mundinia) enrietti genome sequencing and assembly.</title>
        <authorList>
            <person name="Almutairi H."/>
            <person name="Gatherer D."/>
        </authorList>
    </citation>
    <scope>NUCLEOTIDE SEQUENCE [LARGE SCALE GENOMIC DNA]</scope>
    <source>
        <strain evidence="2">CUR178</strain>
    </source>
</reference>
<dbReference type="EMBL" id="JAFHKP010000011">
    <property type="protein sequence ID" value="KAG5483880.1"/>
    <property type="molecule type" value="Genomic_DNA"/>
</dbReference>
<feature type="region of interest" description="Disordered" evidence="1">
    <location>
        <begin position="94"/>
        <end position="131"/>
    </location>
</feature>
<proteinExistence type="predicted"/>
<dbReference type="GeneID" id="94174038"/>
<accession>A0A836HVY2</accession>
<keyword evidence="3" id="KW-1185">Reference proteome</keyword>
<organism evidence="2 3">
    <name type="scientific">Leishmania enriettii</name>
    <dbReference type="NCBI Taxonomy" id="5663"/>
    <lineage>
        <taxon>Eukaryota</taxon>
        <taxon>Discoba</taxon>
        <taxon>Euglenozoa</taxon>
        <taxon>Kinetoplastea</taxon>
        <taxon>Metakinetoplastina</taxon>
        <taxon>Trypanosomatida</taxon>
        <taxon>Trypanosomatidae</taxon>
        <taxon>Leishmaniinae</taxon>
        <taxon>Leishmania</taxon>
    </lineage>
</organism>
<dbReference type="RefSeq" id="XP_067694941.1">
    <property type="nucleotide sequence ID" value="XM_067838528.1"/>
</dbReference>
<gene>
    <name evidence="2" type="ORF">CUR178_06877</name>
</gene>
<protein>
    <submittedName>
        <fullName evidence="2">Uncharacterized protein</fullName>
    </submittedName>
</protein>
<evidence type="ECO:0000313" key="2">
    <source>
        <dbReference type="EMBL" id="KAG5483880.1"/>
    </source>
</evidence>
<comment type="caution">
    <text evidence="2">The sequence shown here is derived from an EMBL/GenBank/DDBJ whole genome shotgun (WGS) entry which is preliminary data.</text>
</comment>
<feature type="compositionally biased region" description="Polar residues" evidence="1">
    <location>
        <begin position="106"/>
        <end position="121"/>
    </location>
</feature>
<name>A0A836HVY2_LEIEN</name>